<dbReference type="NCBIfam" id="TIGR02872">
    <property type="entry name" value="spore_ytvI"/>
    <property type="match status" value="1"/>
</dbReference>
<dbReference type="Pfam" id="PF01594">
    <property type="entry name" value="AI-2E_transport"/>
    <property type="match status" value="1"/>
</dbReference>
<feature type="transmembrane region" description="Helical" evidence="6">
    <location>
        <begin position="223"/>
        <end position="242"/>
    </location>
</feature>
<dbReference type="AlphaFoldDB" id="A0A926EC03"/>
<dbReference type="PANTHER" id="PTHR21716:SF68">
    <property type="entry name" value="TRANSPORT PROTEIN YTVI-RELATED"/>
    <property type="match status" value="1"/>
</dbReference>
<evidence type="ECO:0000256" key="3">
    <source>
        <dbReference type="ARBA" id="ARBA00022692"/>
    </source>
</evidence>
<keyword evidence="3 6" id="KW-0812">Transmembrane</keyword>
<gene>
    <name evidence="7" type="primary">ytvI</name>
    <name evidence="7" type="ORF">H8709_01235</name>
</gene>
<dbReference type="Proteomes" id="UP000660861">
    <property type="component" value="Unassembled WGS sequence"/>
</dbReference>
<comment type="caution">
    <text evidence="7">The sequence shown here is derived from an EMBL/GenBank/DDBJ whole genome shotgun (WGS) entry which is preliminary data.</text>
</comment>
<comment type="subcellular location">
    <subcellularLocation>
        <location evidence="1">Membrane</location>
        <topology evidence="1">Multi-pass membrane protein</topology>
    </subcellularLocation>
</comment>
<feature type="transmembrane region" description="Helical" evidence="6">
    <location>
        <begin position="31"/>
        <end position="51"/>
    </location>
</feature>
<dbReference type="PANTHER" id="PTHR21716">
    <property type="entry name" value="TRANSMEMBRANE PROTEIN"/>
    <property type="match status" value="1"/>
</dbReference>
<keyword evidence="5 6" id="KW-0472">Membrane</keyword>
<keyword evidence="4 6" id="KW-1133">Transmembrane helix</keyword>
<dbReference type="EMBL" id="JACRTC010000001">
    <property type="protein sequence ID" value="MBC8569454.1"/>
    <property type="molecule type" value="Genomic_DNA"/>
</dbReference>
<feature type="transmembrane region" description="Helical" evidence="6">
    <location>
        <begin position="248"/>
        <end position="275"/>
    </location>
</feature>
<feature type="transmembrane region" description="Helical" evidence="6">
    <location>
        <begin position="173"/>
        <end position="195"/>
    </location>
</feature>
<evidence type="ECO:0000256" key="2">
    <source>
        <dbReference type="ARBA" id="ARBA00009773"/>
    </source>
</evidence>
<feature type="transmembrane region" description="Helical" evidence="6">
    <location>
        <begin position="282"/>
        <end position="302"/>
    </location>
</feature>
<evidence type="ECO:0000256" key="5">
    <source>
        <dbReference type="ARBA" id="ARBA00023136"/>
    </source>
</evidence>
<protein>
    <submittedName>
        <fullName evidence="7">Sporulation integral membrane protein YtvI</fullName>
    </submittedName>
</protein>
<dbReference type="GO" id="GO:0016020">
    <property type="term" value="C:membrane"/>
    <property type="evidence" value="ECO:0007669"/>
    <property type="project" value="UniProtKB-SubCell"/>
</dbReference>
<dbReference type="RefSeq" id="WP_262396552.1">
    <property type="nucleotide sequence ID" value="NZ_JACRTC010000001.1"/>
</dbReference>
<reference evidence="7" key="1">
    <citation type="submission" date="2020-08" db="EMBL/GenBank/DDBJ databases">
        <title>Genome public.</title>
        <authorList>
            <person name="Liu C."/>
            <person name="Sun Q."/>
        </authorList>
    </citation>
    <scope>NUCLEOTIDE SEQUENCE</scope>
    <source>
        <strain evidence="7">NSJ-54</strain>
    </source>
</reference>
<accession>A0A926EC03</accession>
<evidence type="ECO:0000256" key="1">
    <source>
        <dbReference type="ARBA" id="ARBA00004141"/>
    </source>
</evidence>
<feature type="transmembrane region" description="Helical" evidence="6">
    <location>
        <begin position="322"/>
        <end position="344"/>
    </location>
</feature>
<dbReference type="InterPro" id="IPR014227">
    <property type="entry name" value="YtvI-like"/>
</dbReference>
<feature type="transmembrane region" description="Helical" evidence="6">
    <location>
        <begin position="7"/>
        <end position="25"/>
    </location>
</feature>
<evidence type="ECO:0000313" key="7">
    <source>
        <dbReference type="EMBL" id="MBC8569454.1"/>
    </source>
</evidence>
<keyword evidence="8" id="KW-1185">Reference proteome</keyword>
<sequence>MDHQSRVNFIINTLFFITVFVVIYFCVNYVFVWFLPFIIGLLIAFCLKPVIEFLSKRLPFPKKFCAILSILLVFSLLGVLLWFAGTRLLVEAGDLFAQFPEIYSSSLGPAVGKISDLLLNGMAKLFPSAADATLRLLTAISESFESIILSLSASAAATITEIVKDVPSMLVTLGFSIVATFFISMDYLNIVSFLARQIPERHRTLLFDIKDFLVHTVLKMIKAYLILMFITFAELSVGFLIIRLDYAIPLAALIALLDLLPVIGTGGIMVPWIIVELIRQDYQLALGLSVIYLIVTVIRNIIEPKIVGDQIGLHPVLSLVAIYFGLKTMGVLGMILMPILAILLKWLCDKEHLKLYQH</sequence>
<feature type="transmembrane region" description="Helical" evidence="6">
    <location>
        <begin position="63"/>
        <end position="84"/>
    </location>
</feature>
<organism evidence="7 8">
    <name type="scientific">Zongyangia hominis</name>
    <dbReference type="NCBI Taxonomy" id="2763677"/>
    <lineage>
        <taxon>Bacteria</taxon>
        <taxon>Bacillati</taxon>
        <taxon>Bacillota</taxon>
        <taxon>Clostridia</taxon>
        <taxon>Eubacteriales</taxon>
        <taxon>Oscillospiraceae</taxon>
        <taxon>Zongyangia</taxon>
    </lineage>
</organism>
<proteinExistence type="inferred from homology"/>
<dbReference type="InterPro" id="IPR002549">
    <property type="entry name" value="AI-2E-like"/>
</dbReference>
<name>A0A926EC03_9FIRM</name>
<evidence type="ECO:0000256" key="4">
    <source>
        <dbReference type="ARBA" id="ARBA00022989"/>
    </source>
</evidence>
<evidence type="ECO:0000256" key="6">
    <source>
        <dbReference type="SAM" id="Phobius"/>
    </source>
</evidence>
<comment type="similarity">
    <text evidence="2">Belongs to the autoinducer-2 exporter (AI-2E) (TC 2.A.86) family.</text>
</comment>
<evidence type="ECO:0000313" key="8">
    <source>
        <dbReference type="Proteomes" id="UP000660861"/>
    </source>
</evidence>
<dbReference type="GO" id="GO:0055085">
    <property type="term" value="P:transmembrane transport"/>
    <property type="evidence" value="ECO:0007669"/>
    <property type="project" value="TreeGrafter"/>
</dbReference>